<feature type="transmembrane region" description="Helical" evidence="14">
    <location>
        <begin position="7"/>
        <end position="23"/>
    </location>
</feature>
<keyword evidence="6" id="KW-0808">Transferase</keyword>
<evidence type="ECO:0000256" key="2">
    <source>
        <dbReference type="ARBA" id="ARBA00004651"/>
    </source>
</evidence>
<keyword evidence="10" id="KW-0067">ATP-binding</keyword>
<dbReference type="SMART" id="SM00388">
    <property type="entry name" value="HisKA"/>
    <property type="match status" value="1"/>
</dbReference>
<evidence type="ECO:0000313" key="17">
    <source>
        <dbReference type="Proteomes" id="UP001198151"/>
    </source>
</evidence>
<dbReference type="SUPFAM" id="SSF47384">
    <property type="entry name" value="Homodimeric domain of signal transducing histidine kinase"/>
    <property type="match status" value="1"/>
</dbReference>
<comment type="subcellular location">
    <subcellularLocation>
        <location evidence="2">Cell membrane</location>
        <topology evidence="2">Multi-pass membrane protein</topology>
    </subcellularLocation>
</comment>
<evidence type="ECO:0000256" key="8">
    <source>
        <dbReference type="ARBA" id="ARBA00022741"/>
    </source>
</evidence>
<dbReference type="Proteomes" id="UP001198151">
    <property type="component" value="Unassembled WGS sequence"/>
</dbReference>
<evidence type="ECO:0000259" key="15">
    <source>
        <dbReference type="PROSITE" id="PS50109"/>
    </source>
</evidence>
<dbReference type="RefSeq" id="WP_227708687.1">
    <property type="nucleotide sequence ID" value="NZ_JAJEQX010000033.1"/>
</dbReference>
<feature type="domain" description="Histidine kinase" evidence="15">
    <location>
        <begin position="116"/>
        <end position="330"/>
    </location>
</feature>
<dbReference type="PROSITE" id="PS50109">
    <property type="entry name" value="HIS_KIN"/>
    <property type="match status" value="1"/>
</dbReference>
<evidence type="ECO:0000256" key="4">
    <source>
        <dbReference type="ARBA" id="ARBA00022475"/>
    </source>
</evidence>
<dbReference type="InterPro" id="IPR003594">
    <property type="entry name" value="HATPase_dom"/>
</dbReference>
<evidence type="ECO:0000256" key="14">
    <source>
        <dbReference type="SAM" id="Phobius"/>
    </source>
</evidence>
<reference evidence="16 17" key="1">
    <citation type="submission" date="2021-10" db="EMBL/GenBank/DDBJ databases">
        <title>Anaerobic single-cell dispensing facilitates the cultivation of human gut bacteria.</title>
        <authorList>
            <person name="Afrizal A."/>
        </authorList>
    </citation>
    <scope>NUCLEOTIDE SEQUENCE [LARGE SCALE GENOMIC DNA]</scope>
    <source>
        <strain evidence="16 17">CLA-AA-H200</strain>
    </source>
</reference>
<dbReference type="CDD" id="cd00082">
    <property type="entry name" value="HisKA"/>
    <property type="match status" value="1"/>
</dbReference>
<proteinExistence type="predicted"/>
<evidence type="ECO:0000256" key="11">
    <source>
        <dbReference type="ARBA" id="ARBA00022989"/>
    </source>
</evidence>
<dbReference type="InterPro" id="IPR050398">
    <property type="entry name" value="HssS/ArlS-like"/>
</dbReference>
<dbReference type="PRINTS" id="PR00344">
    <property type="entry name" value="BCTRLSENSOR"/>
</dbReference>
<keyword evidence="8" id="KW-0547">Nucleotide-binding</keyword>
<name>A0ABS8G0C7_9FIRM</name>
<dbReference type="PANTHER" id="PTHR45528:SF1">
    <property type="entry name" value="SENSOR HISTIDINE KINASE CPXA"/>
    <property type="match status" value="1"/>
</dbReference>
<keyword evidence="4" id="KW-1003">Cell membrane</keyword>
<feature type="transmembrane region" description="Helical" evidence="14">
    <location>
        <begin position="29"/>
        <end position="45"/>
    </location>
</feature>
<dbReference type="Gene3D" id="1.10.287.130">
    <property type="match status" value="1"/>
</dbReference>
<keyword evidence="17" id="KW-1185">Reference proteome</keyword>
<keyword evidence="11 14" id="KW-1133">Transmembrane helix</keyword>
<dbReference type="EMBL" id="JAJEQX010000033">
    <property type="protein sequence ID" value="MCC2255696.1"/>
    <property type="molecule type" value="Genomic_DNA"/>
</dbReference>
<dbReference type="GO" id="GO:0016301">
    <property type="term" value="F:kinase activity"/>
    <property type="evidence" value="ECO:0007669"/>
    <property type="project" value="UniProtKB-KW"/>
</dbReference>
<dbReference type="EC" id="2.7.13.3" evidence="3"/>
<evidence type="ECO:0000256" key="9">
    <source>
        <dbReference type="ARBA" id="ARBA00022777"/>
    </source>
</evidence>
<accession>A0ABS8G0C7</accession>
<gene>
    <name evidence="16" type="ORF">LKD70_14975</name>
</gene>
<organism evidence="16 17">
    <name type="scientific">Ruminococcus turbiniformis</name>
    <dbReference type="NCBI Taxonomy" id="2881258"/>
    <lineage>
        <taxon>Bacteria</taxon>
        <taxon>Bacillati</taxon>
        <taxon>Bacillota</taxon>
        <taxon>Clostridia</taxon>
        <taxon>Eubacteriales</taxon>
        <taxon>Oscillospiraceae</taxon>
        <taxon>Ruminococcus</taxon>
    </lineage>
</organism>
<evidence type="ECO:0000256" key="10">
    <source>
        <dbReference type="ARBA" id="ARBA00022840"/>
    </source>
</evidence>
<evidence type="ECO:0000256" key="13">
    <source>
        <dbReference type="ARBA" id="ARBA00023136"/>
    </source>
</evidence>
<dbReference type="PANTHER" id="PTHR45528">
    <property type="entry name" value="SENSOR HISTIDINE KINASE CPXA"/>
    <property type="match status" value="1"/>
</dbReference>
<evidence type="ECO:0000256" key="5">
    <source>
        <dbReference type="ARBA" id="ARBA00022553"/>
    </source>
</evidence>
<keyword evidence="5" id="KW-0597">Phosphoprotein</keyword>
<evidence type="ECO:0000313" key="16">
    <source>
        <dbReference type="EMBL" id="MCC2255696.1"/>
    </source>
</evidence>
<dbReference type="Gene3D" id="3.30.565.10">
    <property type="entry name" value="Histidine kinase-like ATPase, C-terminal domain"/>
    <property type="match status" value="1"/>
</dbReference>
<sequence>MMKRSIVGINAVIVVCFTIILVYQENWILLFLLALLLAGFYFLWADRQKEYLRELGEISVCLDNLLQKKEISYYSVQNDTLTSKIFSQIQRVQKMYGGITALVESERDGIKKLLAEIAHQLRTPLSNMETYLTLLEDNRIGDKERETYIKAVEKSENKLHFLIEKFIVAARLENQIIQIHKCDSNLKETVAQAVFQVRKKAEEKNINIIVQGEDADKRVLHDRNWLCEAICNLLDNSIKYSPVSTDIVVTLISNEMFSEICIEDSGTGIEKGEENKIFQLYYRGKNISNEEGYGMGLFITREIVQKHDGFMKVKRKESGLIMSIILPKAGT</sequence>
<dbReference type="InterPro" id="IPR003661">
    <property type="entry name" value="HisK_dim/P_dom"/>
</dbReference>
<keyword evidence="7 14" id="KW-0812">Transmembrane</keyword>
<dbReference type="Pfam" id="PF02518">
    <property type="entry name" value="HATPase_c"/>
    <property type="match status" value="1"/>
</dbReference>
<dbReference type="Pfam" id="PF00512">
    <property type="entry name" value="HisKA"/>
    <property type="match status" value="1"/>
</dbReference>
<protein>
    <recommendedName>
        <fullName evidence="3">histidine kinase</fullName>
        <ecNumber evidence="3">2.7.13.3</ecNumber>
    </recommendedName>
</protein>
<dbReference type="InterPro" id="IPR036890">
    <property type="entry name" value="HATPase_C_sf"/>
</dbReference>
<keyword evidence="13 14" id="KW-0472">Membrane</keyword>
<dbReference type="SMART" id="SM00387">
    <property type="entry name" value="HATPase_c"/>
    <property type="match status" value="1"/>
</dbReference>
<keyword evidence="9 16" id="KW-0418">Kinase</keyword>
<comment type="catalytic activity">
    <reaction evidence="1">
        <text>ATP + protein L-histidine = ADP + protein N-phospho-L-histidine.</text>
        <dbReference type="EC" id="2.7.13.3"/>
    </reaction>
</comment>
<evidence type="ECO:0000256" key="7">
    <source>
        <dbReference type="ARBA" id="ARBA00022692"/>
    </source>
</evidence>
<dbReference type="InterPro" id="IPR005467">
    <property type="entry name" value="His_kinase_dom"/>
</dbReference>
<dbReference type="SUPFAM" id="SSF55874">
    <property type="entry name" value="ATPase domain of HSP90 chaperone/DNA topoisomerase II/histidine kinase"/>
    <property type="match status" value="1"/>
</dbReference>
<keyword evidence="12" id="KW-0902">Two-component regulatory system</keyword>
<evidence type="ECO:0000256" key="12">
    <source>
        <dbReference type="ARBA" id="ARBA00023012"/>
    </source>
</evidence>
<comment type="caution">
    <text evidence="16">The sequence shown here is derived from an EMBL/GenBank/DDBJ whole genome shotgun (WGS) entry which is preliminary data.</text>
</comment>
<evidence type="ECO:0000256" key="3">
    <source>
        <dbReference type="ARBA" id="ARBA00012438"/>
    </source>
</evidence>
<evidence type="ECO:0000256" key="6">
    <source>
        <dbReference type="ARBA" id="ARBA00022679"/>
    </source>
</evidence>
<dbReference type="InterPro" id="IPR004358">
    <property type="entry name" value="Sig_transdc_His_kin-like_C"/>
</dbReference>
<evidence type="ECO:0000256" key="1">
    <source>
        <dbReference type="ARBA" id="ARBA00000085"/>
    </source>
</evidence>
<dbReference type="InterPro" id="IPR036097">
    <property type="entry name" value="HisK_dim/P_sf"/>
</dbReference>